<accession>A0A3E1Q681</accession>
<dbReference type="Proteomes" id="UP000261082">
    <property type="component" value="Unassembled WGS sequence"/>
</dbReference>
<keyword evidence="2" id="KW-1185">Reference proteome</keyword>
<name>A0A3E1Q681_9FLAO</name>
<comment type="caution">
    <text evidence="1">The sequence shown here is derived from an EMBL/GenBank/DDBJ whole genome shotgun (WGS) entry which is preliminary data.</text>
</comment>
<dbReference type="RefSeq" id="WP_117159586.1">
    <property type="nucleotide sequence ID" value="NZ_QVID01000002.1"/>
</dbReference>
<dbReference type="EMBL" id="QVID01000002">
    <property type="protein sequence ID" value="RFN57638.1"/>
    <property type="molecule type" value="Genomic_DNA"/>
</dbReference>
<organism evidence="1 2">
    <name type="scientific">Marixanthomonas ophiurae</name>
    <dbReference type="NCBI Taxonomy" id="387659"/>
    <lineage>
        <taxon>Bacteria</taxon>
        <taxon>Pseudomonadati</taxon>
        <taxon>Bacteroidota</taxon>
        <taxon>Flavobacteriia</taxon>
        <taxon>Flavobacteriales</taxon>
        <taxon>Flavobacteriaceae</taxon>
        <taxon>Marixanthomonas</taxon>
    </lineage>
</organism>
<gene>
    <name evidence="1" type="ORF">DZ858_10310</name>
</gene>
<sequence>MKALLILFVLVYGSTSCQQKQEAITKIKLQYSSAMCKGYCDYTFIINKNFKKVIQTPGKAIPSPELKIKKDTIKLTKTDWQQINQSFILDSIRVLPKINGCPGCDDGSIGSLQIISEKDTISIKFEGPDPPNSIVPLIGLITKGTFTN</sequence>
<reference evidence="1 2" key="1">
    <citation type="journal article" date="2007" name="Int. J. Syst. Evol. Microbiol.">
        <title>Marixanthomonas ophiurae gen. nov., sp. nov., a marine bacterium of the family Flavobacteriaceae isolated from a deep-sea brittle star.</title>
        <authorList>
            <person name="Romanenko L.A."/>
            <person name="Uchino M."/>
            <person name="Frolova G.M."/>
            <person name="Mikhailov V.V."/>
        </authorList>
    </citation>
    <scope>NUCLEOTIDE SEQUENCE [LARGE SCALE GENOMIC DNA]</scope>
    <source>
        <strain evidence="1 2">KMM 3046</strain>
    </source>
</reference>
<evidence type="ECO:0000313" key="1">
    <source>
        <dbReference type="EMBL" id="RFN57638.1"/>
    </source>
</evidence>
<dbReference type="OrthoDB" id="5522116at2"/>
<dbReference type="PROSITE" id="PS51257">
    <property type="entry name" value="PROKAR_LIPOPROTEIN"/>
    <property type="match status" value="1"/>
</dbReference>
<proteinExistence type="predicted"/>
<evidence type="ECO:0000313" key="2">
    <source>
        <dbReference type="Proteomes" id="UP000261082"/>
    </source>
</evidence>
<protein>
    <submittedName>
        <fullName evidence="1">Uncharacterized protein</fullName>
    </submittedName>
</protein>
<dbReference type="AlphaFoldDB" id="A0A3E1Q681"/>